<protein>
    <submittedName>
        <fullName evidence="2">Uncharacterized protein</fullName>
    </submittedName>
</protein>
<proteinExistence type="predicted"/>
<feature type="region of interest" description="Disordered" evidence="1">
    <location>
        <begin position="347"/>
        <end position="373"/>
    </location>
</feature>
<comment type="caution">
    <text evidence="2">The sequence shown here is derived from an EMBL/GenBank/DDBJ whole genome shotgun (WGS) entry which is preliminary data.</text>
</comment>
<reference evidence="2 3" key="1">
    <citation type="submission" date="2024-09" db="EMBL/GenBank/DDBJ databases">
        <title>Rethinking Asexuality: The Enigmatic Case of Functional Sexual Genes in Lepraria (Stereocaulaceae).</title>
        <authorList>
            <person name="Doellman M."/>
            <person name="Sun Y."/>
            <person name="Barcenas-Pena A."/>
            <person name="Lumbsch H.T."/>
            <person name="Grewe F."/>
        </authorList>
    </citation>
    <scope>NUCLEOTIDE SEQUENCE [LARGE SCALE GENOMIC DNA]</scope>
    <source>
        <strain evidence="2 3">Mercado 3170</strain>
    </source>
</reference>
<evidence type="ECO:0000313" key="2">
    <source>
        <dbReference type="EMBL" id="KAL2042657.1"/>
    </source>
</evidence>
<name>A0ABR4A9T9_9LECA</name>
<accession>A0ABR4A9T9</accession>
<gene>
    <name evidence="2" type="ORF">N7G274_004416</name>
</gene>
<evidence type="ECO:0000313" key="3">
    <source>
        <dbReference type="Proteomes" id="UP001590950"/>
    </source>
</evidence>
<sequence>MLPNLPHDSWLSLCTTAGRDIVKDRNACYEHNIIPLLPPSLCDEPAPGACKIVHFRPATVGETCFYRTILENNSNTSSFAENTGIMTPPGASSEEEGLSSAIESSSLAKSMGRVLISEVQRFSSDELNTSIDDSASRSTEVNPSTRSAEECSIATNVCGNLSNSSSLTGDDLAALNTRPTITNNPVLEFSTHLESSLPYTINRTSSLDNNITGSPAIEAQIQTANDINLTGEMGFAGDAYRKGKRVFSNENLSPKSTSIAGTVGRPTLMSTSNLGVVLDTPAQYDQAPPVPPVPPFARTLMENPLAPAFAATPLIPARSVTYNSWASPYATVPSSPTCNVIGNSWDSVSTTAPSSPRAKTNSSKQSSLDTSASNTLIGSRISPSILHDKAIDSALKALVDMPNDPDKGLPEDVYKARKIDKLRRLTGTVVQYFDGTTSSGFWRQHPEHNRVWKSKNLRCTVCPEAQNCALCKSPCCAYSGATQKVTDNISFPNEKSTAWRLVKAINMHVANGIDSPTFLKCTICNKDVCPNCCGVCPVFPCHDRNCRGCRADPWSVCEVHRED</sequence>
<keyword evidence="3" id="KW-1185">Reference proteome</keyword>
<organism evidence="2 3">
    <name type="scientific">Stereocaulon virgatum</name>
    <dbReference type="NCBI Taxonomy" id="373712"/>
    <lineage>
        <taxon>Eukaryota</taxon>
        <taxon>Fungi</taxon>
        <taxon>Dikarya</taxon>
        <taxon>Ascomycota</taxon>
        <taxon>Pezizomycotina</taxon>
        <taxon>Lecanoromycetes</taxon>
        <taxon>OSLEUM clade</taxon>
        <taxon>Lecanoromycetidae</taxon>
        <taxon>Lecanorales</taxon>
        <taxon>Lecanorineae</taxon>
        <taxon>Stereocaulaceae</taxon>
        <taxon>Stereocaulon</taxon>
    </lineage>
</organism>
<evidence type="ECO:0000256" key="1">
    <source>
        <dbReference type="SAM" id="MobiDB-lite"/>
    </source>
</evidence>
<dbReference type="Proteomes" id="UP001590950">
    <property type="component" value="Unassembled WGS sequence"/>
</dbReference>
<feature type="region of interest" description="Disordered" evidence="1">
    <location>
        <begin position="80"/>
        <end position="103"/>
    </location>
</feature>
<dbReference type="EMBL" id="JBEFKJ010000013">
    <property type="protein sequence ID" value="KAL2042657.1"/>
    <property type="molecule type" value="Genomic_DNA"/>
</dbReference>